<keyword evidence="3" id="KW-1185">Reference proteome</keyword>
<evidence type="ECO:0008006" key="4">
    <source>
        <dbReference type="Google" id="ProtNLM"/>
    </source>
</evidence>
<comment type="caution">
    <text evidence="2">The sequence shown here is derived from an EMBL/GenBank/DDBJ whole genome shotgun (WGS) entry which is preliminary data.</text>
</comment>
<dbReference type="InterPro" id="IPR027417">
    <property type="entry name" value="P-loop_NTPase"/>
</dbReference>
<dbReference type="AlphaFoldDB" id="A0A6I2MPL8"/>
<keyword evidence="1" id="KW-1133">Transmembrane helix</keyword>
<dbReference type="PANTHER" id="PTHR47396:SF1">
    <property type="entry name" value="ATP-DEPENDENT HELICASE IRC3-RELATED"/>
    <property type="match status" value="1"/>
</dbReference>
<accession>A0A6I2MPL8</accession>
<dbReference type="GO" id="GO:0005829">
    <property type="term" value="C:cytosol"/>
    <property type="evidence" value="ECO:0007669"/>
    <property type="project" value="TreeGrafter"/>
</dbReference>
<reference evidence="2 3" key="1">
    <citation type="submission" date="2019-11" db="EMBL/GenBank/DDBJ databases">
        <title>Maribacter lutea sp. nov., a marine bacterium isolated from intertidal sand.</title>
        <authorList>
            <person name="Liu A."/>
        </authorList>
    </citation>
    <scope>NUCLEOTIDE SEQUENCE [LARGE SCALE GENOMIC DNA]</scope>
    <source>
        <strain evidence="2 3">RZ05</strain>
    </source>
</reference>
<name>A0A6I2MPL8_9FLAO</name>
<dbReference type="CDD" id="cd18785">
    <property type="entry name" value="SF2_C"/>
    <property type="match status" value="1"/>
</dbReference>
<sequence>MLDEAHHLKNEWWKCLFALKQEQELTVVALTATPPFDSSKAEVKRYFDLCGEVDDEIAIPNLVKEGDLCPHQDFVHFSLPDQLTIDHIVAFRLKVAELIRNLKSDIWFIDLLRNHRFYTETETSLEEIYQHPSFFSALLIFLNACDIKIPREKLEVLGFDKRDRIEFPSFTHDWATVLLNHMLFEGRDQLITSETEVKIFEKRLRKIGVLKTHRVDLIGNDSFYRTLSNSPGKLNSIVQVLTAAEIELEKQLRAVVLTDYIRKEYLDTPDNKISGIGKLGVLPIFHRLRTTLQDSSSLAVLTGSLVIVNVAVYDLVCDKFGATNFTYEDIPSATDFVVLKTKNRISPSLVEVITDCFQNGTIRTLIGTKSLLGEGWDAPAINTLVLASAVGSFVTSNQMRGRAIRSFAPNPDKTAVIWHLVCLDPTDEGGGKDLETLNRRFSAFMGITNAEPLRIENGMDRLRITIPTNNTEVEKINQESADGAKNRVSIRENWKKAIGGGTGLVKELKSFYQGHIPYQAQKRLHYRDMVLFGCIELSMVLAYFVPEFILKNLNILLQGGWVNFMYLFISALVFGFGVKSFKVFKLYVNHGRLHKDVQKMGWTVLYTMKDLGFLGGNMTDMDIVVSIDGRGTVSCVPKGLSNYESTVFINALEQIIAPVENPRYLLLRKEWFRKLIGVQRYLVVPDRFGENKKHALIFLKHWKNNVGNAKLLYTRHLVGRKALLKARMFHVSNTDEERTKKRVVWN</sequence>
<protein>
    <recommendedName>
        <fullName evidence="4">Helicase ATP-binding domain-containing protein</fullName>
    </recommendedName>
</protein>
<dbReference type="Gene3D" id="3.40.50.300">
    <property type="entry name" value="P-loop containing nucleotide triphosphate hydrolases"/>
    <property type="match status" value="1"/>
</dbReference>
<evidence type="ECO:0000256" key="1">
    <source>
        <dbReference type="SAM" id="Phobius"/>
    </source>
</evidence>
<dbReference type="InterPro" id="IPR050742">
    <property type="entry name" value="Helicase_Restrict-Modif_Enz"/>
</dbReference>
<keyword evidence="1" id="KW-0812">Transmembrane</keyword>
<keyword evidence="1" id="KW-0472">Membrane</keyword>
<evidence type="ECO:0000313" key="3">
    <source>
        <dbReference type="Proteomes" id="UP000443153"/>
    </source>
</evidence>
<organism evidence="2 3">
    <name type="scientific">Maribacter luteus</name>
    <dbReference type="NCBI Taxonomy" id="2594478"/>
    <lineage>
        <taxon>Bacteria</taxon>
        <taxon>Pseudomonadati</taxon>
        <taxon>Bacteroidota</taxon>
        <taxon>Flavobacteriia</taxon>
        <taxon>Flavobacteriales</taxon>
        <taxon>Flavobacteriaceae</taxon>
        <taxon>Maribacter</taxon>
    </lineage>
</organism>
<feature type="transmembrane region" description="Helical" evidence="1">
    <location>
        <begin position="529"/>
        <end position="549"/>
    </location>
</feature>
<gene>
    <name evidence="2" type="ORF">GJ691_08530</name>
</gene>
<proteinExistence type="predicted"/>
<evidence type="ECO:0000313" key="2">
    <source>
        <dbReference type="EMBL" id="MRX64214.1"/>
    </source>
</evidence>
<feature type="transmembrane region" description="Helical" evidence="1">
    <location>
        <begin position="555"/>
        <end position="578"/>
    </location>
</feature>
<dbReference type="OrthoDB" id="9759819at2"/>
<dbReference type="PANTHER" id="PTHR47396">
    <property type="entry name" value="TYPE I RESTRICTION ENZYME ECOKI R PROTEIN"/>
    <property type="match status" value="1"/>
</dbReference>
<dbReference type="RefSeq" id="WP_154365841.1">
    <property type="nucleotide sequence ID" value="NZ_WKJH01000005.1"/>
</dbReference>
<dbReference type="EMBL" id="WKJH01000005">
    <property type="protein sequence ID" value="MRX64214.1"/>
    <property type="molecule type" value="Genomic_DNA"/>
</dbReference>
<dbReference type="Proteomes" id="UP000443153">
    <property type="component" value="Unassembled WGS sequence"/>
</dbReference>
<dbReference type="SUPFAM" id="SSF52540">
    <property type="entry name" value="P-loop containing nucleoside triphosphate hydrolases"/>
    <property type="match status" value="1"/>
</dbReference>